<name>A0AAN9R4P2_CANGL</name>
<gene>
    <name evidence="1" type="ORF">VNO77_01125</name>
</gene>
<dbReference type="Proteomes" id="UP001367508">
    <property type="component" value="Unassembled WGS sequence"/>
</dbReference>
<organism evidence="1 2">
    <name type="scientific">Canavalia gladiata</name>
    <name type="common">Sword bean</name>
    <name type="synonym">Dolichos gladiatus</name>
    <dbReference type="NCBI Taxonomy" id="3824"/>
    <lineage>
        <taxon>Eukaryota</taxon>
        <taxon>Viridiplantae</taxon>
        <taxon>Streptophyta</taxon>
        <taxon>Embryophyta</taxon>
        <taxon>Tracheophyta</taxon>
        <taxon>Spermatophyta</taxon>
        <taxon>Magnoliopsida</taxon>
        <taxon>eudicotyledons</taxon>
        <taxon>Gunneridae</taxon>
        <taxon>Pentapetalae</taxon>
        <taxon>rosids</taxon>
        <taxon>fabids</taxon>
        <taxon>Fabales</taxon>
        <taxon>Fabaceae</taxon>
        <taxon>Papilionoideae</taxon>
        <taxon>50 kb inversion clade</taxon>
        <taxon>NPAAA clade</taxon>
        <taxon>indigoferoid/millettioid clade</taxon>
        <taxon>Phaseoleae</taxon>
        <taxon>Canavalia</taxon>
    </lineage>
</organism>
<protein>
    <submittedName>
        <fullName evidence="1">Uncharacterized protein</fullName>
    </submittedName>
</protein>
<accession>A0AAN9R4P2</accession>
<evidence type="ECO:0000313" key="2">
    <source>
        <dbReference type="Proteomes" id="UP001367508"/>
    </source>
</evidence>
<reference evidence="1 2" key="1">
    <citation type="submission" date="2024-01" db="EMBL/GenBank/DDBJ databases">
        <title>The genomes of 5 underutilized Papilionoideae crops provide insights into root nodulation and disease resistanc.</title>
        <authorList>
            <person name="Jiang F."/>
        </authorList>
    </citation>
    <scope>NUCLEOTIDE SEQUENCE [LARGE SCALE GENOMIC DNA]</scope>
    <source>
        <strain evidence="1">LVBAO_FW01</strain>
        <tissue evidence="1">Leaves</tissue>
    </source>
</reference>
<comment type="caution">
    <text evidence="1">The sequence shown here is derived from an EMBL/GenBank/DDBJ whole genome shotgun (WGS) entry which is preliminary data.</text>
</comment>
<sequence length="109" mass="12412">MDAVIVRDAGNRIIGVYGPSGIVEDVIETAIRRFKRDKLFQIIVTATVTNKSDLAGFKLKLSIDFGKIVSHVAQIIMVVRKEKDRRYRKSPSFFSLRFLSFLKRKVPLA</sequence>
<dbReference type="EMBL" id="JAYMYQ010000001">
    <property type="protein sequence ID" value="KAK7359177.1"/>
    <property type="molecule type" value="Genomic_DNA"/>
</dbReference>
<evidence type="ECO:0000313" key="1">
    <source>
        <dbReference type="EMBL" id="KAK7359177.1"/>
    </source>
</evidence>
<proteinExistence type="predicted"/>
<dbReference type="AlphaFoldDB" id="A0AAN9R4P2"/>
<keyword evidence="2" id="KW-1185">Reference proteome</keyword>